<dbReference type="Gene3D" id="1.10.390.10">
    <property type="entry name" value="Neutral Protease Domain 2"/>
    <property type="match status" value="1"/>
</dbReference>
<dbReference type="InterPro" id="IPR013783">
    <property type="entry name" value="Ig-like_fold"/>
</dbReference>
<reference evidence="12 13" key="1">
    <citation type="submission" date="2024-09" db="EMBL/GenBank/DDBJ databases">
        <title>The Natural Products Discovery Center: Release of the First 8490 Sequenced Strains for Exploring Actinobacteria Biosynthetic Diversity.</title>
        <authorList>
            <person name="Kalkreuter E."/>
            <person name="Kautsar S.A."/>
            <person name="Yang D."/>
            <person name="Bader C.D."/>
            <person name="Teijaro C.N."/>
            <person name="Fluegel L."/>
            <person name="Davis C.M."/>
            <person name="Simpson J.R."/>
            <person name="Lauterbach L."/>
            <person name="Steele A.D."/>
            <person name="Gui C."/>
            <person name="Meng S."/>
            <person name="Li G."/>
            <person name="Viehrig K."/>
            <person name="Ye F."/>
            <person name="Su P."/>
            <person name="Kiefer A.F."/>
            <person name="Nichols A."/>
            <person name="Cepeda A.J."/>
            <person name="Yan W."/>
            <person name="Fan B."/>
            <person name="Jiang Y."/>
            <person name="Adhikari A."/>
            <person name="Zheng C.-J."/>
            <person name="Schuster L."/>
            <person name="Cowan T.M."/>
            <person name="Smanski M.J."/>
            <person name="Chevrette M.G."/>
            <person name="De Carvalho L.P.S."/>
            <person name="Shen B."/>
        </authorList>
    </citation>
    <scope>NUCLEOTIDE SEQUENCE [LARGE SCALE GENOMIC DNA]</scope>
    <source>
        <strain evidence="12 13">NPDC058753</strain>
    </source>
</reference>
<dbReference type="InterPro" id="IPR050728">
    <property type="entry name" value="Zinc_Metalloprotease_M4"/>
</dbReference>
<feature type="signal peptide" evidence="8">
    <location>
        <begin position="1"/>
        <end position="32"/>
    </location>
</feature>
<feature type="domain" description="Peptidase M4 C-terminal" evidence="10">
    <location>
        <begin position="362"/>
        <end position="536"/>
    </location>
</feature>
<evidence type="ECO:0000256" key="8">
    <source>
        <dbReference type="SAM" id="SignalP"/>
    </source>
</evidence>
<keyword evidence="13" id="KW-1185">Reference proteome</keyword>
<proteinExistence type="inferred from homology"/>
<gene>
    <name evidence="12" type="ORF">ACFW6T_03580</name>
</gene>
<keyword evidence="7" id="KW-0482">Metalloprotease</keyword>
<dbReference type="Gene3D" id="3.10.450.40">
    <property type="match status" value="1"/>
</dbReference>
<comment type="caution">
    <text evidence="12">The sequence shown here is derived from an EMBL/GenBank/DDBJ whole genome shotgun (WGS) entry which is preliminary data.</text>
</comment>
<dbReference type="PANTHER" id="PTHR33794:SF1">
    <property type="entry name" value="BACILLOLYSIN"/>
    <property type="match status" value="1"/>
</dbReference>
<dbReference type="Gene3D" id="3.10.170.10">
    <property type="match status" value="1"/>
</dbReference>
<evidence type="ECO:0000256" key="1">
    <source>
        <dbReference type="ARBA" id="ARBA00009388"/>
    </source>
</evidence>
<dbReference type="RefSeq" id="WP_380563683.1">
    <property type="nucleotide sequence ID" value="NZ_JBHYPX010000004.1"/>
</dbReference>
<evidence type="ECO:0000256" key="3">
    <source>
        <dbReference type="ARBA" id="ARBA00022723"/>
    </source>
</evidence>
<evidence type="ECO:0000259" key="11">
    <source>
        <dbReference type="Pfam" id="PF07504"/>
    </source>
</evidence>
<dbReference type="Pfam" id="PF05345">
    <property type="entry name" value="He_PIG"/>
    <property type="match status" value="1"/>
</dbReference>
<dbReference type="InterPro" id="IPR027268">
    <property type="entry name" value="Peptidase_M4/M1_CTD_sf"/>
</dbReference>
<dbReference type="Pfam" id="PF07504">
    <property type="entry name" value="FTP"/>
    <property type="match status" value="1"/>
</dbReference>
<evidence type="ECO:0000313" key="13">
    <source>
        <dbReference type="Proteomes" id="UP001599542"/>
    </source>
</evidence>
<name>A0ABW6GE92_9ACTN</name>
<evidence type="ECO:0000256" key="4">
    <source>
        <dbReference type="ARBA" id="ARBA00022729"/>
    </source>
</evidence>
<keyword evidence="3" id="KW-0479">Metal-binding</keyword>
<dbReference type="InterPro" id="IPR001570">
    <property type="entry name" value="Peptidase_M4_C_domain"/>
</dbReference>
<sequence>MSRRTHARVSTAALAATTALLVTAIPAAVAQAAPAAPSPAGQVASQQAAAGHAQLISEAGSRSAVLAQTLGLGPAEKLVVRDASKDADGTQHFRYERTYGGLPVLGGDLVVHQAANGTAKGVDRASTAPLDGLSTTPKLAAAKGQAAALAARAGSALDTAPRLVVWAADNHPRLAWETVVSGVQEDGTPSKLHVVTDATSGEVIRTWEGVQTGTGNGVFVGSVTLGTSQSGSNYQLKDPTRGNMYTTSLNNGTSGTGTLYSKATDSWGDGTVSNKESAAVDAHYGVATTWDYYKNTFGRSGIRGDGAGAYSRVHYGSNYVNAFWDDSCFCMTYGDGASNTHPLTELDVAGHEMTHGVTSNTAGLNYSGESGGLNESTSDVFGTMVEFYANLPKDNPDYLIGELININGDGTPLRYMDKPSKDGSSADSWYSGVGNLDVHYSSGVGNHLFYLLAEGSGAKTINGVSYNSPTVNSITVTGIGRDKAAAIWYRALTTYWTSTTNYASARAGMLSAATDLYGSGSAEYNATATAWAAVNVGSLPSTGGPTVTSPGNQSTALNGAVSLQVKATGGTAPLSYSATGLPTGLSINASTGLISGTATAAGTYNVTVTAKDAANKTGTASFTWTVTSGGGTGCTPAQLLGNPGFETGTASPWTASSGVVDNSSSQAAHGGSWKAWMDGYGSSHTDSLSQTVTIPAGCKATLSYWLHIDTAETTTSTAYDKLTVTVNGTTVASYSNLNKATGYAQKSVDLSAYAGQSVTVKFNAVEDASLQTSFVIDDTAVQTG</sequence>
<evidence type="ECO:0000256" key="5">
    <source>
        <dbReference type="ARBA" id="ARBA00022801"/>
    </source>
</evidence>
<protein>
    <submittedName>
        <fullName evidence="12">M4 family metallopeptidase</fullName>
    </submittedName>
</protein>
<feature type="domain" description="FTP" evidence="11">
    <location>
        <begin position="77"/>
        <end position="122"/>
    </location>
</feature>
<keyword evidence="2" id="KW-0645">Protease</keyword>
<dbReference type="Gene3D" id="2.60.40.10">
    <property type="entry name" value="Immunoglobulins"/>
    <property type="match status" value="1"/>
</dbReference>
<dbReference type="InterPro" id="IPR011096">
    <property type="entry name" value="FTP_domain"/>
</dbReference>
<evidence type="ECO:0000259" key="10">
    <source>
        <dbReference type="Pfam" id="PF02868"/>
    </source>
</evidence>
<dbReference type="SUPFAM" id="SSF49313">
    <property type="entry name" value="Cadherin-like"/>
    <property type="match status" value="1"/>
</dbReference>
<keyword evidence="6" id="KW-0862">Zinc</keyword>
<evidence type="ECO:0000256" key="2">
    <source>
        <dbReference type="ARBA" id="ARBA00022670"/>
    </source>
</evidence>
<comment type="similarity">
    <text evidence="1">Belongs to the peptidase M4 family.</text>
</comment>
<dbReference type="InterPro" id="IPR023612">
    <property type="entry name" value="Peptidase_M4"/>
</dbReference>
<dbReference type="Gene3D" id="3.10.450.490">
    <property type="match status" value="1"/>
</dbReference>
<evidence type="ECO:0000313" key="12">
    <source>
        <dbReference type="EMBL" id="MFE1351050.1"/>
    </source>
</evidence>
<feature type="chain" id="PRO_5047423877" evidence="8">
    <location>
        <begin position="33"/>
        <end position="784"/>
    </location>
</feature>
<dbReference type="InterPro" id="IPR015919">
    <property type="entry name" value="Cadherin-like_sf"/>
</dbReference>
<dbReference type="InterPro" id="IPR013856">
    <property type="entry name" value="Peptidase_M4_domain"/>
</dbReference>
<dbReference type="PRINTS" id="PR00730">
    <property type="entry name" value="THERMOLYSIN"/>
</dbReference>
<dbReference type="SUPFAM" id="SSF55486">
    <property type="entry name" value="Metalloproteases ('zincins'), catalytic domain"/>
    <property type="match status" value="1"/>
</dbReference>
<keyword evidence="5" id="KW-0378">Hydrolase</keyword>
<evidence type="ECO:0000256" key="7">
    <source>
        <dbReference type="ARBA" id="ARBA00023049"/>
    </source>
</evidence>
<dbReference type="Pfam" id="PF02868">
    <property type="entry name" value="Peptidase_M4_C"/>
    <property type="match status" value="1"/>
</dbReference>
<keyword evidence="4 8" id="KW-0732">Signal</keyword>
<dbReference type="PANTHER" id="PTHR33794">
    <property type="entry name" value="BACILLOLYSIN"/>
    <property type="match status" value="1"/>
</dbReference>
<dbReference type="Gene3D" id="2.60.120.260">
    <property type="entry name" value="Galactose-binding domain-like"/>
    <property type="match status" value="1"/>
</dbReference>
<organism evidence="12 13">
    <name type="scientific">Kitasatospora phosalacinea</name>
    <dbReference type="NCBI Taxonomy" id="2065"/>
    <lineage>
        <taxon>Bacteria</taxon>
        <taxon>Bacillati</taxon>
        <taxon>Actinomycetota</taxon>
        <taxon>Actinomycetes</taxon>
        <taxon>Kitasatosporales</taxon>
        <taxon>Streptomycetaceae</taxon>
        <taxon>Kitasatospora</taxon>
    </lineage>
</organism>
<evidence type="ECO:0000259" key="9">
    <source>
        <dbReference type="Pfam" id="PF01447"/>
    </source>
</evidence>
<dbReference type="EMBL" id="JBHYPX010000004">
    <property type="protein sequence ID" value="MFE1351050.1"/>
    <property type="molecule type" value="Genomic_DNA"/>
</dbReference>
<dbReference type="Proteomes" id="UP001599542">
    <property type="component" value="Unassembled WGS sequence"/>
</dbReference>
<evidence type="ECO:0000256" key="6">
    <source>
        <dbReference type="ARBA" id="ARBA00022833"/>
    </source>
</evidence>
<accession>A0ABW6GE92</accession>
<feature type="domain" description="Peptidase M4" evidence="9">
    <location>
        <begin position="212"/>
        <end position="359"/>
    </location>
</feature>
<dbReference type="CDD" id="cd09597">
    <property type="entry name" value="M4_TLP"/>
    <property type="match status" value="1"/>
</dbReference>
<dbReference type="Pfam" id="PF01447">
    <property type="entry name" value="Peptidase_M4"/>
    <property type="match status" value="1"/>
</dbReference>